<dbReference type="Proteomes" id="UP001596356">
    <property type="component" value="Unassembled WGS sequence"/>
</dbReference>
<dbReference type="RefSeq" id="WP_377825313.1">
    <property type="nucleotide sequence ID" value="NZ_JBHSWJ010000002.1"/>
</dbReference>
<comment type="similarity">
    <text evidence="3">Belongs to the HMBS family.</text>
</comment>
<dbReference type="InterPro" id="IPR000860">
    <property type="entry name" value="HemC"/>
</dbReference>
<evidence type="ECO:0000256" key="9">
    <source>
        <dbReference type="SAM" id="MobiDB-lite"/>
    </source>
</evidence>
<dbReference type="GO" id="GO:0004418">
    <property type="term" value="F:hydroxymethylbilane synthase activity"/>
    <property type="evidence" value="ECO:0007669"/>
    <property type="project" value="UniProtKB-EC"/>
</dbReference>
<accession>A0ABW2APB5</accession>
<dbReference type="PANTHER" id="PTHR11557">
    <property type="entry name" value="PORPHOBILINOGEN DEAMINASE"/>
    <property type="match status" value="1"/>
</dbReference>
<evidence type="ECO:0000256" key="7">
    <source>
        <dbReference type="ARBA" id="ARBA00048169"/>
    </source>
</evidence>
<evidence type="ECO:0000256" key="4">
    <source>
        <dbReference type="ARBA" id="ARBA00012655"/>
    </source>
</evidence>
<keyword evidence="13" id="KW-1185">Reference proteome</keyword>
<feature type="domain" description="Porphobilinogen deaminase C-terminal" evidence="11">
    <location>
        <begin position="203"/>
        <end position="276"/>
    </location>
</feature>
<organism evidence="12 13">
    <name type="scientific">Branchiibius cervicis</name>
    <dbReference type="NCBI Taxonomy" id="908252"/>
    <lineage>
        <taxon>Bacteria</taxon>
        <taxon>Bacillati</taxon>
        <taxon>Actinomycetota</taxon>
        <taxon>Actinomycetes</taxon>
        <taxon>Micrococcales</taxon>
        <taxon>Dermacoccaceae</taxon>
        <taxon>Branchiibius</taxon>
    </lineage>
</organism>
<comment type="catalytic activity">
    <reaction evidence="7">
        <text>4 porphobilinogen + H2O = hydroxymethylbilane + 4 NH4(+)</text>
        <dbReference type="Rhea" id="RHEA:13185"/>
        <dbReference type="ChEBI" id="CHEBI:15377"/>
        <dbReference type="ChEBI" id="CHEBI:28938"/>
        <dbReference type="ChEBI" id="CHEBI:57845"/>
        <dbReference type="ChEBI" id="CHEBI:58126"/>
        <dbReference type="EC" id="2.5.1.61"/>
    </reaction>
</comment>
<keyword evidence="6" id="KW-0627">Porphyrin biosynthesis</keyword>
<dbReference type="SUPFAM" id="SSF53850">
    <property type="entry name" value="Periplasmic binding protein-like II"/>
    <property type="match status" value="1"/>
</dbReference>
<name>A0ABW2APB5_9MICO</name>
<evidence type="ECO:0000313" key="13">
    <source>
        <dbReference type="Proteomes" id="UP001596356"/>
    </source>
</evidence>
<evidence type="ECO:0000313" key="12">
    <source>
        <dbReference type="EMBL" id="MFC6712752.1"/>
    </source>
</evidence>
<dbReference type="InterPro" id="IPR036803">
    <property type="entry name" value="Porphobilinogen_deaminase_C_sf"/>
</dbReference>
<dbReference type="SUPFAM" id="SSF54782">
    <property type="entry name" value="Porphobilinogen deaminase (hydroxymethylbilane synthase), C-terminal domain"/>
    <property type="match status" value="1"/>
</dbReference>
<dbReference type="InterPro" id="IPR022419">
    <property type="entry name" value="Porphobilin_deaminase_cofac_BS"/>
</dbReference>
<dbReference type="PROSITE" id="PS00533">
    <property type="entry name" value="PORPHOBILINOGEN_DEAM"/>
    <property type="match status" value="1"/>
</dbReference>
<dbReference type="Gene3D" id="3.40.190.10">
    <property type="entry name" value="Periplasmic binding protein-like II"/>
    <property type="match status" value="2"/>
</dbReference>
<protein>
    <recommendedName>
        <fullName evidence="4 8">Hydroxymethylbilane synthase</fullName>
        <ecNumber evidence="4 8">2.5.1.61</ecNumber>
    </recommendedName>
</protein>
<evidence type="ECO:0000256" key="6">
    <source>
        <dbReference type="ARBA" id="ARBA00023244"/>
    </source>
</evidence>
<dbReference type="InterPro" id="IPR022417">
    <property type="entry name" value="Porphobilin_deaminase_N"/>
</dbReference>
<dbReference type="Pfam" id="PF01379">
    <property type="entry name" value="Porphobil_deam"/>
    <property type="match status" value="1"/>
</dbReference>
<dbReference type="PIRSF" id="PIRSF001438">
    <property type="entry name" value="4pyrrol_synth_OHMeBilane_synth"/>
    <property type="match status" value="1"/>
</dbReference>
<sequence>MVADALRDLGHEVTLVEVVTEGDVTTAALTELGGTGVFAGALRKALLDGQIDLAVHSLKDLPVAAADGLTIAAIPARADARDALIARDGLTLGQLPVGARIGTGSPRRVAQLAALGLGVETVGIRGNVDTRIGKVTSGELDAVVLARAGLQRLGRTDEITESIDPLQMLPAPGQGALAIEVRSDDEGVLAAVAVLDDPDTRAAVSAERALLATLEAGCAAPVGALAEVVEEVDGSLLLSLRAFVGSEDGTFELRRSATGPIGDPVAVGQELAATLLEDGAADAMSAPGSRPPAGPSDPKSGGAPNPQLVPSDSVEQRS</sequence>
<comment type="cofactor">
    <cofactor evidence="1">
        <name>dipyrromethane</name>
        <dbReference type="ChEBI" id="CHEBI:60342"/>
    </cofactor>
</comment>
<feature type="domain" description="Porphobilinogen deaminase N-terminal" evidence="10">
    <location>
        <begin position="1"/>
        <end position="188"/>
    </location>
</feature>
<dbReference type="NCBIfam" id="TIGR00212">
    <property type="entry name" value="hemC"/>
    <property type="match status" value="1"/>
</dbReference>
<dbReference type="Pfam" id="PF03900">
    <property type="entry name" value="Porphobil_deamC"/>
    <property type="match status" value="1"/>
</dbReference>
<evidence type="ECO:0000259" key="11">
    <source>
        <dbReference type="Pfam" id="PF03900"/>
    </source>
</evidence>
<dbReference type="PANTHER" id="PTHR11557:SF0">
    <property type="entry name" value="PORPHOBILINOGEN DEAMINASE"/>
    <property type="match status" value="1"/>
</dbReference>
<evidence type="ECO:0000256" key="3">
    <source>
        <dbReference type="ARBA" id="ARBA00005638"/>
    </source>
</evidence>
<dbReference type="EC" id="2.5.1.61" evidence="4 8"/>
<proteinExistence type="inferred from homology"/>
<comment type="caution">
    <text evidence="12">The sequence shown here is derived from an EMBL/GenBank/DDBJ whole genome shotgun (WGS) entry which is preliminary data.</text>
</comment>
<evidence type="ECO:0000256" key="8">
    <source>
        <dbReference type="NCBIfam" id="TIGR00212"/>
    </source>
</evidence>
<gene>
    <name evidence="12" type="primary">hemC</name>
    <name evidence="12" type="ORF">ACFQBT_02355</name>
</gene>
<evidence type="ECO:0000256" key="5">
    <source>
        <dbReference type="ARBA" id="ARBA00022679"/>
    </source>
</evidence>
<evidence type="ECO:0000259" key="10">
    <source>
        <dbReference type="Pfam" id="PF01379"/>
    </source>
</evidence>
<dbReference type="EMBL" id="JBHSWJ010000002">
    <property type="protein sequence ID" value="MFC6712752.1"/>
    <property type="molecule type" value="Genomic_DNA"/>
</dbReference>
<dbReference type="Gene3D" id="3.30.160.40">
    <property type="entry name" value="Porphobilinogen deaminase, C-terminal domain"/>
    <property type="match status" value="1"/>
</dbReference>
<evidence type="ECO:0000256" key="1">
    <source>
        <dbReference type="ARBA" id="ARBA00001916"/>
    </source>
</evidence>
<evidence type="ECO:0000256" key="2">
    <source>
        <dbReference type="ARBA" id="ARBA00002869"/>
    </source>
</evidence>
<feature type="region of interest" description="Disordered" evidence="9">
    <location>
        <begin position="277"/>
        <end position="318"/>
    </location>
</feature>
<dbReference type="PRINTS" id="PR00151">
    <property type="entry name" value="PORPHBDMNASE"/>
</dbReference>
<dbReference type="InterPro" id="IPR022418">
    <property type="entry name" value="Porphobilinogen_deaminase_C"/>
</dbReference>
<comment type="function">
    <text evidence="2">Tetrapolymerization of the monopyrrole PBG into the hydroxymethylbilane pre-uroporphyrinogen in several discrete steps.</text>
</comment>
<reference evidence="13" key="1">
    <citation type="journal article" date="2019" name="Int. J. Syst. Evol. Microbiol.">
        <title>The Global Catalogue of Microorganisms (GCM) 10K type strain sequencing project: providing services to taxonomists for standard genome sequencing and annotation.</title>
        <authorList>
            <consortium name="The Broad Institute Genomics Platform"/>
            <consortium name="The Broad Institute Genome Sequencing Center for Infectious Disease"/>
            <person name="Wu L."/>
            <person name="Ma J."/>
        </authorList>
    </citation>
    <scope>NUCLEOTIDE SEQUENCE [LARGE SCALE GENOMIC DNA]</scope>
    <source>
        <strain evidence="13">NBRC 106593</strain>
    </source>
</reference>
<keyword evidence="5 12" id="KW-0808">Transferase</keyword>